<comment type="caution">
    <text evidence="2">The sequence shown here is derived from an EMBL/GenBank/DDBJ whole genome shotgun (WGS) entry which is preliminary data.</text>
</comment>
<gene>
    <name evidence="2" type="ORF">A4H96_01340</name>
</gene>
<organism evidence="2 3">
    <name type="scientific">Acidithiobacillus ferrooxidans</name>
    <name type="common">Thiobacillus ferrooxidans</name>
    <dbReference type="NCBI Taxonomy" id="920"/>
    <lineage>
        <taxon>Bacteria</taxon>
        <taxon>Pseudomonadati</taxon>
        <taxon>Pseudomonadota</taxon>
        <taxon>Acidithiobacillia</taxon>
        <taxon>Acidithiobacillales</taxon>
        <taxon>Acidithiobacillaceae</taxon>
        <taxon>Acidithiobacillus</taxon>
    </lineage>
</organism>
<feature type="region of interest" description="Disordered" evidence="1">
    <location>
        <begin position="64"/>
        <end position="128"/>
    </location>
</feature>
<accession>A0A179BPK3</accession>
<dbReference type="NCBIfam" id="TIGR03741">
    <property type="entry name" value="PRTRC_E"/>
    <property type="match status" value="1"/>
</dbReference>
<dbReference type="OrthoDB" id="9978847at2"/>
<keyword evidence="3" id="KW-1185">Reference proteome</keyword>
<feature type="compositionally biased region" description="Basic and acidic residues" evidence="1">
    <location>
        <begin position="72"/>
        <end position="81"/>
    </location>
</feature>
<dbReference type="Proteomes" id="UP000078302">
    <property type="component" value="Unassembled WGS sequence"/>
</dbReference>
<feature type="compositionally biased region" description="Low complexity" evidence="1">
    <location>
        <begin position="82"/>
        <end position="99"/>
    </location>
</feature>
<proteinExistence type="predicted"/>
<dbReference type="EMBL" id="LVXZ01000013">
    <property type="protein sequence ID" value="OAP93230.1"/>
    <property type="molecule type" value="Genomic_DNA"/>
</dbReference>
<dbReference type="InterPro" id="IPR022273">
    <property type="entry name" value="PRTRC_protein-E"/>
</dbReference>
<sequence>MFSELNDGQWNLMVTVKEGNGTVILMPAGEEKGAVKSPIRFTGTLGELDAQLPQMLTTVMAKRQSLQEQLDEQLKAAEAEAKASAPKKAASGGKTGSESTRPATPAPAPKSSETADEAGSFDLFGGDE</sequence>
<evidence type="ECO:0000256" key="1">
    <source>
        <dbReference type="SAM" id="MobiDB-lite"/>
    </source>
</evidence>
<dbReference type="AlphaFoldDB" id="A0A179BPK3"/>
<evidence type="ECO:0000313" key="3">
    <source>
        <dbReference type="Proteomes" id="UP000078302"/>
    </source>
</evidence>
<evidence type="ECO:0000313" key="2">
    <source>
        <dbReference type="EMBL" id="OAP93230.1"/>
    </source>
</evidence>
<reference evidence="2 3" key="1">
    <citation type="submission" date="2016-04" db="EMBL/GenBank/DDBJ databases">
        <title>Acidithiobacillus ferrooxidans genome sequencing and assembly.</title>
        <authorList>
            <person name="Zhou Z."/>
        </authorList>
    </citation>
    <scope>NUCLEOTIDE SEQUENCE [LARGE SCALE GENOMIC DNA]</scope>
    <source>
        <strain evidence="2 3">BY0502</strain>
    </source>
</reference>
<evidence type="ECO:0008006" key="4">
    <source>
        <dbReference type="Google" id="ProtNLM"/>
    </source>
</evidence>
<protein>
    <recommendedName>
        <fullName evidence="4">PRTRC system protein E</fullName>
    </recommendedName>
</protein>
<dbReference type="RefSeq" id="WP_064217919.1">
    <property type="nucleotide sequence ID" value="NZ_LVXZ01000013.1"/>
</dbReference>
<name>A0A179BPK3_ACIFR</name>